<dbReference type="KEGG" id="nec:KGD82_13405"/>
<sequence>MKTARHGSTGYTKGCRCQVCRSSRAVHQSHRNRMKAYGRPTTDLVNATPARDHVRALMVAGFSLERIAERSEVPLPTLNRLIYGVPSEQRAPSKRLAPRNATAILSVVATLDTLPGCALYDVAGTRRRSLSLAVAGMPLSWQAEQLGYAVTYYRRRVMGADQVSVDMVRRVRALHDTYWDKPRPESPMVARTRRWAEAQGGLPSASWDDDLIDLPDAELEAELARRVSRMSEEELRRCSSAYKAEGRGPPRSPLLPVSGAAVCNLSDPLPDPVLPAVHTHGGPNPQEGT</sequence>
<dbReference type="Proteomes" id="UP000682416">
    <property type="component" value="Chromosome"/>
</dbReference>
<keyword evidence="3" id="KW-1185">Reference proteome</keyword>
<accession>A0A975LC12</accession>
<evidence type="ECO:0000313" key="3">
    <source>
        <dbReference type="Proteomes" id="UP000682416"/>
    </source>
</evidence>
<gene>
    <name evidence="2" type="ORF">KGD82_13405</name>
</gene>
<organism evidence="2 3">
    <name type="scientific">Nocardiopsis eucommiae</name>
    <dbReference type="NCBI Taxonomy" id="2831970"/>
    <lineage>
        <taxon>Bacteria</taxon>
        <taxon>Bacillati</taxon>
        <taxon>Actinomycetota</taxon>
        <taxon>Actinomycetes</taxon>
        <taxon>Streptosporangiales</taxon>
        <taxon>Nocardiopsidaceae</taxon>
        <taxon>Nocardiopsis</taxon>
    </lineage>
</organism>
<reference evidence="2" key="1">
    <citation type="submission" date="2021-05" db="EMBL/GenBank/DDBJ databases">
        <authorList>
            <person name="Kaiqin L."/>
            <person name="Jian G."/>
        </authorList>
    </citation>
    <scope>NUCLEOTIDE SEQUENCE</scope>
    <source>
        <strain evidence="2">HDS5</strain>
    </source>
</reference>
<protein>
    <submittedName>
        <fullName evidence="2">Uncharacterized protein</fullName>
    </submittedName>
</protein>
<proteinExistence type="predicted"/>
<dbReference type="AlphaFoldDB" id="A0A975LC12"/>
<evidence type="ECO:0000313" key="2">
    <source>
        <dbReference type="EMBL" id="QVJ03026.1"/>
    </source>
</evidence>
<feature type="region of interest" description="Disordered" evidence="1">
    <location>
        <begin position="265"/>
        <end position="289"/>
    </location>
</feature>
<dbReference type="EMBL" id="CP074402">
    <property type="protein sequence ID" value="QVJ03026.1"/>
    <property type="molecule type" value="Genomic_DNA"/>
</dbReference>
<name>A0A975LC12_9ACTN</name>
<evidence type="ECO:0000256" key="1">
    <source>
        <dbReference type="SAM" id="MobiDB-lite"/>
    </source>
</evidence>